<feature type="compositionally biased region" description="Acidic residues" evidence="1">
    <location>
        <begin position="26"/>
        <end position="36"/>
    </location>
</feature>
<feature type="compositionally biased region" description="Acidic residues" evidence="1">
    <location>
        <begin position="175"/>
        <end position="185"/>
    </location>
</feature>
<sequence length="413" mass="45728">MPVEEQMSNTLGEDQEAAVDRRGEEAVGEEEDELEEGEIREVDASRISPHADLEDLASQFGSLGMAASAQTNQQPQREPEPAHSHDPTAGLIEQLGGMGIESSQPQEQEPAGEEEGEGEALFFFDTTGTRGAALEAEEQEDERAESESTGDDGAEEDEVDDEDHRHDHDHHQQASDDDDAESAVGNPDEEIAQIGERWKNRSVSSRKPYVLFSLLPYSQNIQLTRETQFNEIDMEKEWDADPSKNSWVLDRRRHLLSNVNRAEPGLYHLVCMSFFLDFLCRHILDSPEEGGVAQADSAMFQQAVAQIFRPFLGVTDPGHEVEEGLAWLVGEAFGIANDIEQFNENHGPHASLWFGMPDPAFWQQADIEVAVLGGEGQYEGEALPTQPALKWMVGDEPGTEVPGAVTPVALRWR</sequence>
<feature type="compositionally biased region" description="Polar residues" evidence="1">
    <location>
        <begin position="1"/>
        <end position="12"/>
    </location>
</feature>
<comment type="caution">
    <text evidence="2">The sequence shown here is derived from an EMBL/GenBank/DDBJ whole genome shotgun (WGS) entry which is preliminary data.</text>
</comment>
<gene>
    <name evidence="2" type="ORF">B0T11DRAFT_337600</name>
</gene>
<feature type="compositionally biased region" description="Basic and acidic residues" evidence="1">
    <location>
        <begin position="162"/>
        <end position="174"/>
    </location>
</feature>
<evidence type="ECO:0000313" key="2">
    <source>
        <dbReference type="EMBL" id="KAH7368438.1"/>
    </source>
</evidence>
<dbReference type="AlphaFoldDB" id="A0A8K0TL98"/>
<proteinExistence type="predicted"/>
<organism evidence="2 3">
    <name type="scientific">Plectosphaerella cucumerina</name>
    <dbReference type="NCBI Taxonomy" id="40658"/>
    <lineage>
        <taxon>Eukaryota</taxon>
        <taxon>Fungi</taxon>
        <taxon>Dikarya</taxon>
        <taxon>Ascomycota</taxon>
        <taxon>Pezizomycotina</taxon>
        <taxon>Sordariomycetes</taxon>
        <taxon>Hypocreomycetidae</taxon>
        <taxon>Glomerellales</taxon>
        <taxon>Plectosphaerellaceae</taxon>
        <taxon>Plectosphaerella</taxon>
    </lineage>
</organism>
<feature type="compositionally biased region" description="Basic and acidic residues" evidence="1">
    <location>
        <begin position="77"/>
        <end position="86"/>
    </location>
</feature>
<dbReference type="Proteomes" id="UP000813385">
    <property type="component" value="Unassembled WGS sequence"/>
</dbReference>
<evidence type="ECO:0000256" key="1">
    <source>
        <dbReference type="SAM" id="MobiDB-lite"/>
    </source>
</evidence>
<keyword evidence="3" id="KW-1185">Reference proteome</keyword>
<evidence type="ECO:0000313" key="3">
    <source>
        <dbReference type="Proteomes" id="UP000813385"/>
    </source>
</evidence>
<accession>A0A8K0TL98</accession>
<reference evidence="2" key="1">
    <citation type="journal article" date="2021" name="Nat. Commun.">
        <title>Genetic determinants of endophytism in the Arabidopsis root mycobiome.</title>
        <authorList>
            <person name="Mesny F."/>
            <person name="Miyauchi S."/>
            <person name="Thiergart T."/>
            <person name="Pickel B."/>
            <person name="Atanasova L."/>
            <person name="Karlsson M."/>
            <person name="Huettel B."/>
            <person name="Barry K.W."/>
            <person name="Haridas S."/>
            <person name="Chen C."/>
            <person name="Bauer D."/>
            <person name="Andreopoulos W."/>
            <person name="Pangilinan J."/>
            <person name="LaButti K."/>
            <person name="Riley R."/>
            <person name="Lipzen A."/>
            <person name="Clum A."/>
            <person name="Drula E."/>
            <person name="Henrissat B."/>
            <person name="Kohler A."/>
            <person name="Grigoriev I.V."/>
            <person name="Martin F.M."/>
            <person name="Hacquard S."/>
        </authorList>
    </citation>
    <scope>NUCLEOTIDE SEQUENCE</scope>
    <source>
        <strain evidence="2">MPI-CAGE-AT-0016</strain>
    </source>
</reference>
<feature type="region of interest" description="Disordered" evidence="1">
    <location>
        <begin position="1"/>
        <end position="185"/>
    </location>
</feature>
<feature type="compositionally biased region" description="Basic and acidic residues" evidence="1">
    <location>
        <begin position="37"/>
        <end position="53"/>
    </location>
</feature>
<protein>
    <submittedName>
        <fullName evidence="2">Uncharacterized protein</fullName>
    </submittedName>
</protein>
<dbReference type="EMBL" id="JAGPXD010000002">
    <property type="protein sequence ID" value="KAH7368438.1"/>
    <property type="molecule type" value="Genomic_DNA"/>
</dbReference>
<feature type="compositionally biased region" description="Acidic residues" evidence="1">
    <location>
        <begin position="135"/>
        <end position="161"/>
    </location>
</feature>
<name>A0A8K0TL98_9PEZI</name>